<keyword evidence="2" id="KW-1185">Reference proteome</keyword>
<gene>
    <name evidence="1" type="ORF">REISMN_06575</name>
</gene>
<protein>
    <submittedName>
        <fullName evidence="1">Uncharacterized protein</fullName>
    </submittedName>
</protein>
<dbReference type="Proteomes" id="UP000027161">
    <property type="component" value="Unassembled WGS sequence"/>
</dbReference>
<evidence type="ECO:0000313" key="1">
    <source>
        <dbReference type="EMBL" id="KDO02525.1"/>
    </source>
</evidence>
<evidence type="ECO:0000313" key="2">
    <source>
        <dbReference type="Proteomes" id="UP000027161"/>
    </source>
</evidence>
<comment type="caution">
    <text evidence="1">The sequence shown here is derived from an EMBL/GenBank/DDBJ whole genome shotgun (WGS) entry which is preliminary data.</text>
</comment>
<name>A0A8E1BZS8_9RICK</name>
<dbReference type="AlphaFoldDB" id="A0A8E1BZS8"/>
<proteinExistence type="predicted"/>
<accession>A0A8E1BZS8</accession>
<organism evidence="1 2">
    <name type="scientific">Rickettsia tamurae subsp. buchneri</name>
    <dbReference type="NCBI Taxonomy" id="1462938"/>
    <lineage>
        <taxon>Bacteria</taxon>
        <taxon>Pseudomonadati</taxon>
        <taxon>Pseudomonadota</taxon>
        <taxon>Alphaproteobacteria</taxon>
        <taxon>Rickettsiales</taxon>
        <taxon>Rickettsiaceae</taxon>
        <taxon>Rickettsieae</taxon>
        <taxon>Rickettsia</taxon>
        <taxon>spotted fever group</taxon>
    </lineage>
</organism>
<reference evidence="1 2" key="1">
    <citation type="submission" date="2014-02" db="EMBL/GenBank/DDBJ databases">
        <title>Draft genome sequence of Rickettsia buchneri sp. nov. ISO7T.</title>
        <authorList>
            <person name="Felsheim R.F."/>
            <person name="Kurtti T.J."/>
            <person name="Munderloh U.G."/>
        </authorList>
    </citation>
    <scope>NUCLEOTIDE SEQUENCE [LARGE SCALE GENOMIC DNA]</scope>
    <source>
        <strain evidence="1 2">ISO7</strain>
    </source>
</reference>
<dbReference type="EMBL" id="JFKF01000138">
    <property type="protein sequence ID" value="KDO02525.1"/>
    <property type="molecule type" value="Genomic_DNA"/>
</dbReference>
<sequence>MQQLLFIKLTEIIGPRVEEILSMVKAEYTRVSY</sequence>